<keyword evidence="1" id="KW-1133">Transmembrane helix</keyword>
<organism evidence="2 3">
    <name type="scientific">Luteimicrobium subarcticum</name>
    <dbReference type="NCBI Taxonomy" id="620910"/>
    <lineage>
        <taxon>Bacteria</taxon>
        <taxon>Bacillati</taxon>
        <taxon>Actinomycetota</taxon>
        <taxon>Actinomycetes</taxon>
        <taxon>Micrococcales</taxon>
        <taxon>Luteimicrobium</taxon>
    </lineage>
</organism>
<feature type="transmembrane region" description="Helical" evidence="1">
    <location>
        <begin position="20"/>
        <end position="41"/>
    </location>
</feature>
<dbReference type="EMBL" id="PGTZ01000007">
    <property type="protein sequence ID" value="PJI93731.1"/>
    <property type="molecule type" value="Genomic_DNA"/>
</dbReference>
<name>A0A2M8WS21_9MICO</name>
<dbReference type="Proteomes" id="UP000231586">
    <property type="component" value="Unassembled WGS sequence"/>
</dbReference>
<evidence type="ECO:0008006" key="4">
    <source>
        <dbReference type="Google" id="ProtNLM"/>
    </source>
</evidence>
<evidence type="ECO:0000313" key="3">
    <source>
        <dbReference type="Proteomes" id="UP000231586"/>
    </source>
</evidence>
<gene>
    <name evidence="2" type="ORF">CLV34_1205</name>
</gene>
<comment type="caution">
    <text evidence="2">The sequence shown here is derived from an EMBL/GenBank/DDBJ whole genome shotgun (WGS) entry which is preliminary data.</text>
</comment>
<proteinExistence type="predicted"/>
<dbReference type="RefSeq" id="WP_245859034.1">
    <property type="nucleotide sequence ID" value="NZ_PGTZ01000007.1"/>
</dbReference>
<protein>
    <recommendedName>
        <fullName evidence="4">DUF4337 domain-containing protein</fullName>
    </recommendedName>
</protein>
<keyword evidence="1" id="KW-0812">Transmembrane</keyword>
<keyword evidence="1" id="KW-0472">Membrane</keyword>
<evidence type="ECO:0000256" key="1">
    <source>
        <dbReference type="SAM" id="Phobius"/>
    </source>
</evidence>
<keyword evidence="3" id="KW-1185">Reference proteome</keyword>
<accession>A0A2M8WS21</accession>
<feature type="transmembrane region" description="Helical" evidence="1">
    <location>
        <begin position="168"/>
        <end position="187"/>
    </location>
</feature>
<reference evidence="2 3" key="1">
    <citation type="submission" date="2017-11" db="EMBL/GenBank/DDBJ databases">
        <title>Genomic Encyclopedia of Archaeal and Bacterial Type Strains, Phase II (KMG-II): From Individual Species to Whole Genera.</title>
        <authorList>
            <person name="Goeker M."/>
        </authorList>
    </citation>
    <scope>NUCLEOTIDE SEQUENCE [LARGE SCALE GENOMIC DNA]</scope>
    <source>
        <strain evidence="2 3">DSM 22413</strain>
    </source>
</reference>
<dbReference type="AlphaFoldDB" id="A0A2M8WS21"/>
<sequence length="219" mass="23999">MDEQHEDVSVTDAEGRRTRWIETVTVVVLSVTAILTAWSGFEASKWGGAMSIAFSQASSARIEASRDAGAAEALKQIDLSTFTLYVQAVAEKDTQLSDFAEERFTDRFRPAFDEWLAAKPLKNPDAPKTPFELDSYVVPGQKEAAAADARADVLFQVALRNNQRGDNYTILTVLFALVLFFAAFAGRFKTPRIGWTMLVGAVVLLGVGIVFLATFPKLV</sequence>
<feature type="transmembrane region" description="Helical" evidence="1">
    <location>
        <begin position="193"/>
        <end position="215"/>
    </location>
</feature>
<evidence type="ECO:0000313" key="2">
    <source>
        <dbReference type="EMBL" id="PJI93731.1"/>
    </source>
</evidence>